<dbReference type="AlphaFoldDB" id="A0A3M0CQA2"/>
<feature type="domain" description="Mechanosensitive ion channel transmembrane helices 2/3" evidence="11">
    <location>
        <begin position="147"/>
        <end position="188"/>
    </location>
</feature>
<keyword evidence="3" id="KW-1003">Cell membrane</keyword>
<comment type="caution">
    <text evidence="12">The sequence shown here is derived from an EMBL/GenBank/DDBJ whole genome shotgun (WGS) entry which is preliminary data.</text>
</comment>
<dbReference type="InterPro" id="IPR023408">
    <property type="entry name" value="MscS_beta-dom_sf"/>
</dbReference>
<evidence type="ECO:0000313" key="12">
    <source>
        <dbReference type="EMBL" id="RMB11724.1"/>
    </source>
</evidence>
<feature type="region of interest" description="Disordered" evidence="7">
    <location>
        <begin position="371"/>
        <end position="390"/>
    </location>
</feature>
<dbReference type="Pfam" id="PF21082">
    <property type="entry name" value="MS_channel_3rd"/>
    <property type="match status" value="1"/>
</dbReference>
<dbReference type="InterPro" id="IPR011066">
    <property type="entry name" value="MscS_channel_C_sf"/>
</dbReference>
<evidence type="ECO:0000259" key="9">
    <source>
        <dbReference type="Pfam" id="PF00924"/>
    </source>
</evidence>
<feature type="transmembrane region" description="Helical" evidence="8">
    <location>
        <begin position="173"/>
        <end position="191"/>
    </location>
</feature>
<evidence type="ECO:0000256" key="7">
    <source>
        <dbReference type="SAM" id="MobiDB-lite"/>
    </source>
</evidence>
<reference evidence="12 13" key="1">
    <citation type="submission" date="2018-10" db="EMBL/GenBank/DDBJ databases">
        <title>Genomic Encyclopedia of Archaeal and Bacterial Type Strains, Phase II (KMG-II): from individual species to whole genera.</title>
        <authorList>
            <person name="Goeker M."/>
        </authorList>
    </citation>
    <scope>NUCLEOTIDE SEQUENCE [LARGE SCALE GENOMIC DNA]</scope>
    <source>
        <strain evidence="12 13">DSM 25217</strain>
    </source>
</reference>
<evidence type="ECO:0000256" key="2">
    <source>
        <dbReference type="ARBA" id="ARBA00008017"/>
    </source>
</evidence>
<gene>
    <name evidence="12" type="ORF">BXY39_0206</name>
</gene>
<feature type="transmembrane region" description="Helical" evidence="8">
    <location>
        <begin position="20"/>
        <end position="41"/>
    </location>
</feature>
<dbReference type="FunCoup" id="A0A3M0CQA2">
    <property type="interactions" value="170"/>
</dbReference>
<dbReference type="InterPro" id="IPR049278">
    <property type="entry name" value="MS_channel_C"/>
</dbReference>
<evidence type="ECO:0000259" key="11">
    <source>
        <dbReference type="Pfam" id="PF21088"/>
    </source>
</evidence>
<evidence type="ECO:0000256" key="8">
    <source>
        <dbReference type="SAM" id="Phobius"/>
    </source>
</evidence>
<dbReference type="GO" id="GO:0008381">
    <property type="term" value="F:mechanosensitive monoatomic ion channel activity"/>
    <property type="evidence" value="ECO:0007669"/>
    <property type="project" value="UniProtKB-ARBA"/>
</dbReference>
<evidence type="ECO:0000256" key="4">
    <source>
        <dbReference type="ARBA" id="ARBA00022692"/>
    </source>
</evidence>
<dbReference type="Pfam" id="PF00924">
    <property type="entry name" value="MS_channel_2nd"/>
    <property type="match status" value="1"/>
</dbReference>
<keyword evidence="4 8" id="KW-0812">Transmembrane</keyword>
<evidence type="ECO:0000256" key="6">
    <source>
        <dbReference type="ARBA" id="ARBA00023136"/>
    </source>
</evidence>
<dbReference type="PROSITE" id="PS01246">
    <property type="entry name" value="UPF0003"/>
    <property type="match status" value="1"/>
</dbReference>
<feature type="transmembrane region" description="Helical" evidence="8">
    <location>
        <begin position="148"/>
        <end position="167"/>
    </location>
</feature>
<dbReference type="RefSeq" id="WP_121936974.1">
    <property type="nucleotide sequence ID" value="NZ_REFR01000009.1"/>
</dbReference>
<keyword evidence="6 8" id="KW-0472">Membrane</keyword>
<protein>
    <submittedName>
        <fullName evidence="12">MscS family membrane protein</fullName>
    </submittedName>
</protein>
<dbReference type="Gene3D" id="2.30.30.60">
    <property type="match status" value="1"/>
</dbReference>
<dbReference type="SUPFAM" id="SSF82689">
    <property type="entry name" value="Mechanosensitive channel protein MscS (YggB), C-terminal domain"/>
    <property type="match status" value="1"/>
</dbReference>
<dbReference type="GO" id="GO:0005886">
    <property type="term" value="C:plasma membrane"/>
    <property type="evidence" value="ECO:0007669"/>
    <property type="project" value="UniProtKB-SubCell"/>
</dbReference>
<comment type="similarity">
    <text evidence="2">Belongs to the MscS (TC 1.A.23) family.</text>
</comment>
<dbReference type="InterPro" id="IPR006685">
    <property type="entry name" value="MscS_channel_2nd"/>
</dbReference>
<dbReference type="InParanoid" id="A0A3M0CQA2"/>
<dbReference type="PANTHER" id="PTHR30566:SF5">
    <property type="entry name" value="MECHANOSENSITIVE ION CHANNEL PROTEIN 1, MITOCHONDRIAL-RELATED"/>
    <property type="match status" value="1"/>
</dbReference>
<dbReference type="InterPro" id="IPR011014">
    <property type="entry name" value="MscS_channel_TM-2"/>
</dbReference>
<dbReference type="SUPFAM" id="SSF82861">
    <property type="entry name" value="Mechanosensitive channel protein MscS (YggB), transmembrane region"/>
    <property type="match status" value="1"/>
</dbReference>
<keyword evidence="5 8" id="KW-1133">Transmembrane helix</keyword>
<evidence type="ECO:0000259" key="10">
    <source>
        <dbReference type="Pfam" id="PF21082"/>
    </source>
</evidence>
<dbReference type="InterPro" id="IPR010920">
    <property type="entry name" value="LSM_dom_sf"/>
</dbReference>
<evidence type="ECO:0000256" key="1">
    <source>
        <dbReference type="ARBA" id="ARBA00004651"/>
    </source>
</evidence>
<dbReference type="Gene3D" id="3.30.70.100">
    <property type="match status" value="1"/>
</dbReference>
<evidence type="ECO:0000256" key="3">
    <source>
        <dbReference type="ARBA" id="ARBA00022475"/>
    </source>
</evidence>
<sequence length="390" mass="43483">MTEAELRDFWALVTDVWNNGLYGIDIGHILLALLILAGFLLTRDIITRFILNRVRAWAERTETTIDDAIIDSLHGPIRLVPVIMGVFFATSTLQLDDTAYDFANRINRSLIAFAIFWSLYRASDPVGQLLQKAERFLTTAIIQWLTKALKVAFILIGAATILEIWGIQVGPLVAGLGLFGVAVALGAQDLFKNLIAGLFLLGERRFHPGDWILVAGVVEGTVEHIGFRTTKVRRFDKAPVYVPNAALADAAVTNFSRMTYRRIKWMIGLRYDSTAEQLETVRTAIEDYIFGSQDFVSPEDTTTMVRIDRFGASSIDILIYCFTRTTNWLEWLAIKETLLLAIKRIVEEAGTDFAFPSQSLYVEALGTDFQPAPLSPRTGGTQPAPETVES</sequence>
<comment type="subcellular location">
    <subcellularLocation>
        <location evidence="1">Cell membrane</location>
        <topology evidence="1">Multi-pass membrane protein</topology>
    </subcellularLocation>
</comment>
<dbReference type="Gene3D" id="1.10.287.1260">
    <property type="match status" value="1"/>
</dbReference>
<dbReference type="Proteomes" id="UP000271227">
    <property type="component" value="Unassembled WGS sequence"/>
</dbReference>
<feature type="domain" description="Mechanosensitive ion channel MscS" evidence="9">
    <location>
        <begin position="189"/>
        <end position="257"/>
    </location>
</feature>
<keyword evidence="13" id="KW-1185">Reference proteome</keyword>
<dbReference type="OrthoDB" id="9814206at2"/>
<evidence type="ECO:0000313" key="13">
    <source>
        <dbReference type="Proteomes" id="UP000271227"/>
    </source>
</evidence>
<name>A0A3M0CQA2_9PROT</name>
<dbReference type="Pfam" id="PF21088">
    <property type="entry name" value="MS_channel_1st"/>
    <property type="match status" value="1"/>
</dbReference>
<evidence type="ECO:0000256" key="5">
    <source>
        <dbReference type="ARBA" id="ARBA00022989"/>
    </source>
</evidence>
<accession>A0A3M0CQA2</accession>
<feature type="domain" description="Mechanosensitive ion channel MscS C-terminal" evidence="10">
    <location>
        <begin position="264"/>
        <end position="352"/>
    </location>
</feature>
<organism evidence="12 13">
    <name type="scientific">Eilatimonas milleporae</name>
    <dbReference type="NCBI Taxonomy" id="911205"/>
    <lineage>
        <taxon>Bacteria</taxon>
        <taxon>Pseudomonadati</taxon>
        <taxon>Pseudomonadota</taxon>
        <taxon>Alphaproteobacteria</taxon>
        <taxon>Kordiimonadales</taxon>
        <taxon>Kordiimonadaceae</taxon>
        <taxon>Eilatimonas</taxon>
    </lineage>
</organism>
<dbReference type="InterPro" id="IPR006686">
    <property type="entry name" value="MscS_channel_CS"/>
</dbReference>
<dbReference type="InterPro" id="IPR049142">
    <property type="entry name" value="MS_channel_1st"/>
</dbReference>
<dbReference type="SUPFAM" id="SSF50182">
    <property type="entry name" value="Sm-like ribonucleoproteins"/>
    <property type="match status" value="1"/>
</dbReference>
<dbReference type="PANTHER" id="PTHR30566">
    <property type="entry name" value="YNAI-RELATED MECHANOSENSITIVE ION CHANNEL"/>
    <property type="match status" value="1"/>
</dbReference>
<dbReference type="EMBL" id="REFR01000009">
    <property type="protein sequence ID" value="RMB11724.1"/>
    <property type="molecule type" value="Genomic_DNA"/>
</dbReference>
<proteinExistence type="inferred from homology"/>